<evidence type="ECO:0000313" key="2">
    <source>
        <dbReference type="EMBL" id="CUR34183.1"/>
    </source>
</evidence>
<dbReference type="Proteomes" id="UP000184315">
    <property type="component" value="Unassembled WGS sequence"/>
</dbReference>
<gene>
    <name evidence="2" type="ORF">PL9214640190</name>
</gene>
<dbReference type="AlphaFoldDB" id="A0A1J1LP44"/>
<accession>A0A1J1LP44</accession>
<sequence length="82" mass="9656">MSKNDPLMSLPSPHRLGKSRYGEHYRSLGRALQEHRNMRLCQYESRQEAKEITVNLKPNLYPVPWKFISEVYPKSPLKSTKL</sequence>
<reference evidence="3" key="1">
    <citation type="submission" date="2015-10" db="EMBL/GenBank/DDBJ databases">
        <authorList>
            <person name="Regsiter A."/>
            <person name="william w."/>
        </authorList>
    </citation>
    <scope>NUCLEOTIDE SEQUENCE [LARGE SCALE GENOMIC DNA]</scope>
</reference>
<evidence type="ECO:0000256" key="1">
    <source>
        <dbReference type="SAM" id="MobiDB-lite"/>
    </source>
</evidence>
<protein>
    <submittedName>
        <fullName evidence="2">Uncharacterized protein</fullName>
    </submittedName>
</protein>
<evidence type="ECO:0000313" key="3">
    <source>
        <dbReference type="Proteomes" id="UP000184315"/>
    </source>
</evidence>
<dbReference type="STRING" id="671072.PL9214640190"/>
<organism evidence="2 3">
    <name type="scientific">Planktothrix tepida PCC 9214</name>
    <dbReference type="NCBI Taxonomy" id="671072"/>
    <lineage>
        <taxon>Bacteria</taxon>
        <taxon>Bacillati</taxon>
        <taxon>Cyanobacteriota</taxon>
        <taxon>Cyanophyceae</taxon>
        <taxon>Oscillatoriophycideae</taxon>
        <taxon>Oscillatoriales</taxon>
        <taxon>Microcoleaceae</taxon>
        <taxon>Planktothrix</taxon>
    </lineage>
</organism>
<feature type="region of interest" description="Disordered" evidence="1">
    <location>
        <begin position="1"/>
        <end position="21"/>
    </location>
</feature>
<name>A0A1J1LP44_9CYAN</name>
<keyword evidence="3" id="KW-1185">Reference proteome</keyword>
<proteinExistence type="predicted"/>
<dbReference type="EMBL" id="CZDF01000171">
    <property type="protein sequence ID" value="CUR34183.1"/>
    <property type="molecule type" value="Genomic_DNA"/>
</dbReference>